<evidence type="ECO:0000313" key="3">
    <source>
        <dbReference type="Proteomes" id="UP001162164"/>
    </source>
</evidence>
<dbReference type="InterPro" id="IPR040357">
    <property type="entry name" value="Vma22/CCDC115"/>
</dbReference>
<dbReference type="PANTHER" id="PTHR31996">
    <property type="entry name" value="COILED-COIL DOMAIN-CONTAINING PROTEIN 115"/>
    <property type="match status" value="1"/>
</dbReference>
<sequence length="164" mass="18683">MVEIAEDLDRICTTLDKLTLDSLSLIEEEIQLKLILENSMCEGETHLAKARYIMGHKNVSALQLPTENSPEFSASIQTLSNEDEKLYGQKSFEICSIKKDEDKSVHDPIKWFGILVPQNLNYAQNMFKQALQWAIQAINVQTQLRETLIAIGQLKKVKANMFVK</sequence>
<evidence type="ECO:0000313" key="2">
    <source>
        <dbReference type="EMBL" id="KAJ8972691.1"/>
    </source>
</evidence>
<evidence type="ECO:0000256" key="1">
    <source>
        <dbReference type="ARBA" id="ARBA00093634"/>
    </source>
</evidence>
<dbReference type="PANTHER" id="PTHR31996:SF2">
    <property type="entry name" value="COILED-COIL DOMAIN-CONTAINING PROTEIN 115"/>
    <property type="match status" value="1"/>
</dbReference>
<gene>
    <name evidence="2" type="ORF">NQ317_001712</name>
</gene>
<keyword evidence="3" id="KW-1185">Reference proteome</keyword>
<comment type="caution">
    <text evidence="2">The sequence shown here is derived from an EMBL/GenBank/DDBJ whole genome shotgun (WGS) entry which is preliminary data.</text>
</comment>
<dbReference type="Proteomes" id="UP001162164">
    <property type="component" value="Unassembled WGS sequence"/>
</dbReference>
<protein>
    <recommendedName>
        <fullName evidence="1">Vacuolar ATPase assembly protein VMA22</fullName>
    </recommendedName>
</protein>
<proteinExistence type="predicted"/>
<accession>A0ABQ9J3Q0</accession>
<reference evidence="2" key="1">
    <citation type="journal article" date="2023" name="Insect Mol. Biol.">
        <title>Genome sequencing provides insights into the evolution of gene families encoding plant cell wall-degrading enzymes in longhorned beetles.</title>
        <authorList>
            <person name="Shin N.R."/>
            <person name="Okamura Y."/>
            <person name="Kirsch R."/>
            <person name="Pauchet Y."/>
        </authorList>
    </citation>
    <scope>NUCLEOTIDE SEQUENCE</scope>
    <source>
        <strain evidence="2">MMC_N1</strain>
    </source>
</reference>
<dbReference type="Gene3D" id="1.10.287.3240">
    <property type="match status" value="1"/>
</dbReference>
<organism evidence="2 3">
    <name type="scientific">Molorchus minor</name>
    <dbReference type="NCBI Taxonomy" id="1323400"/>
    <lineage>
        <taxon>Eukaryota</taxon>
        <taxon>Metazoa</taxon>
        <taxon>Ecdysozoa</taxon>
        <taxon>Arthropoda</taxon>
        <taxon>Hexapoda</taxon>
        <taxon>Insecta</taxon>
        <taxon>Pterygota</taxon>
        <taxon>Neoptera</taxon>
        <taxon>Endopterygota</taxon>
        <taxon>Coleoptera</taxon>
        <taxon>Polyphaga</taxon>
        <taxon>Cucujiformia</taxon>
        <taxon>Chrysomeloidea</taxon>
        <taxon>Cerambycidae</taxon>
        <taxon>Lamiinae</taxon>
        <taxon>Monochamini</taxon>
        <taxon>Molorchus</taxon>
    </lineage>
</organism>
<dbReference type="Pfam" id="PF21730">
    <property type="entry name" value="Vma22_CCDC115"/>
    <property type="match status" value="1"/>
</dbReference>
<name>A0ABQ9J3Q0_9CUCU</name>
<dbReference type="EMBL" id="JAPWTJ010001311">
    <property type="protein sequence ID" value="KAJ8972691.1"/>
    <property type="molecule type" value="Genomic_DNA"/>
</dbReference>